<keyword evidence="3 7" id="KW-0812">Transmembrane</keyword>
<dbReference type="STRING" id="1963862.B4O97_17810"/>
<keyword evidence="5 7" id="KW-0472">Membrane</keyword>
<comment type="subcellular location">
    <subcellularLocation>
        <location evidence="1">Cell membrane</location>
        <topology evidence="1">Multi-pass membrane protein</topology>
    </subcellularLocation>
</comment>
<feature type="region of interest" description="Disordered" evidence="6">
    <location>
        <begin position="22"/>
        <end position="58"/>
    </location>
</feature>
<feature type="transmembrane region" description="Helical" evidence="7">
    <location>
        <begin position="210"/>
        <end position="231"/>
    </location>
</feature>
<dbReference type="GO" id="GO:0005886">
    <property type="term" value="C:plasma membrane"/>
    <property type="evidence" value="ECO:0007669"/>
    <property type="project" value="UniProtKB-SubCell"/>
</dbReference>
<feature type="transmembrane region" description="Helical" evidence="7">
    <location>
        <begin position="251"/>
        <end position="270"/>
    </location>
</feature>
<evidence type="ECO:0000256" key="2">
    <source>
        <dbReference type="ARBA" id="ARBA00022475"/>
    </source>
</evidence>
<evidence type="ECO:0000313" key="9">
    <source>
        <dbReference type="Proteomes" id="UP000192343"/>
    </source>
</evidence>
<accession>A0A1Y1RTF6</accession>
<gene>
    <name evidence="8" type="ORF">B4O97_17810</name>
</gene>
<dbReference type="Proteomes" id="UP000192343">
    <property type="component" value="Unassembled WGS sequence"/>
</dbReference>
<evidence type="ECO:0000256" key="7">
    <source>
        <dbReference type="SAM" id="Phobius"/>
    </source>
</evidence>
<sequence>MFGASETILFGSLDMITLRSKESRTLTGKPSAGESSGRGFSDAPPAIRKGDTKNKAARTSAGLNGQDLNNLQECKYRAPCPWLCGRAAKAAGRDSLPFIHRGIIRGQGSFFFLFFNPQGRISPMNKPGVIKQVLQMYTASNGPMLAKGLTYNLLLGLLPFLFLVFWSAAVLVDVVPGLLELLELELIDVLPAQIGQIVRNQISYLGRSKGALGILTVGIFSVTVFLLFESLGRIIRILHGRPRYRWFSRHLISLGMVFGTLLFIYISAVLSLGVKTVHHLLDFAGEFPPFGTTLLVIILPALFFALSQIIYAGRRLNLLSLIPVSLISSGLWYATALGSNTLIRYAGRRFIIYGAMAGAVSYAVFLRILAEIVVFATLIVRFTSFGKGDDRESAGDMSGWVPHWEETDSSVSEEPETRTVQDGGINSESAE</sequence>
<evidence type="ECO:0000256" key="1">
    <source>
        <dbReference type="ARBA" id="ARBA00004651"/>
    </source>
</evidence>
<protein>
    <submittedName>
        <fullName evidence="8">Uncharacterized protein</fullName>
    </submittedName>
</protein>
<evidence type="ECO:0000256" key="6">
    <source>
        <dbReference type="SAM" id="MobiDB-lite"/>
    </source>
</evidence>
<keyword evidence="4 7" id="KW-1133">Transmembrane helix</keyword>
<evidence type="ECO:0000256" key="3">
    <source>
        <dbReference type="ARBA" id="ARBA00022692"/>
    </source>
</evidence>
<evidence type="ECO:0000256" key="5">
    <source>
        <dbReference type="ARBA" id="ARBA00023136"/>
    </source>
</evidence>
<reference evidence="8 9" key="1">
    <citation type="submission" date="2017-03" db="EMBL/GenBank/DDBJ databases">
        <title>Draft Genome sequence of Marispirochaeta sp. strain JC444.</title>
        <authorList>
            <person name="Shivani Y."/>
            <person name="Subhash Y."/>
            <person name="Sasikala C."/>
            <person name="Ramana C."/>
        </authorList>
    </citation>
    <scope>NUCLEOTIDE SEQUENCE [LARGE SCALE GENOMIC DNA]</scope>
    <source>
        <strain evidence="8 9">JC444</strain>
    </source>
</reference>
<name>A0A1Y1RTF6_9SPIO</name>
<feature type="compositionally biased region" description="Polar residues" evidence="6">
    <location>
        <begin position="418"/>
        <end position="431"/>
    </location>
</feature>
<feature type="transmembrane region" description="Helical" evidence="7">
    <location>
        <begin position="290"/>
        <end position="311"/>
    </location>
</feature>
<evidence type="ECO:0000313" key="8">
    <source>
        <dbReference type="EMBL" id="ORC30712.1"/>
    </source>
</evidence>
<dbReference type="AlphaFoldDB" id="A0A1Y1RTF6"/>
<keyword evidence="9" id="KW-1185">Reference proteome</keyword>
<comment type="caution">
    <text evidence="8">The sequence shown here is derived from an EMBL/GenBank/DDBJ whole genome shotgun (WGS) entry which is preliminary data.</text>
</comment>
<feature type="region of interest" description="Disordered" evidence="6">
    <location>
        <begin position="389"/>
        <end position="431"/>
    </location>
</feature>
<dbReference type="EMBL" id="MWQY01000029">
    <property type="protein sequence ID" value="ORC30712.1"/>
    <property type="molecule type" value="Genomic_DNA"/>
</dbReference>
<feature type="transmembrane region" description="Helical" evidence="7">
    <location>
        <begin position="350"/>
        <end position="380"/>
    </location>
</feature>
<proteinExistence type="predicted"/>
<dbReference type="InterPro" id="IPR017039">
    <property type="entry name" value="Virul_fac_BrkB"/>
</dbReference>
<feature type="transmembrane region" description="Helical" evidence="7">
    <location>
        <begin position="153"/>
        <end position="172"/>
    </location>
</feature>
<dbReference type="Pfam" id="PF03631">
    <property type="entry name" value="Virul_fac_BrkB"/>
    <property type="match status" value="1"/>
</dbReference>
<evidence type="ECO:0000256" key="4">
    <source>
        <dbReference type="ARBA" id="ARBA00022989"/>
    </source>
</evidence>
<feature type="transmembrane region" description="Helical" evidence="7">
    <location>
        <begin position="318"/>
        <end position="338"/>
    </location>
</feature>
<organism evidence="8 9">
    <name type="scientific">Marispirochaeta aestuarii</name>
    <dbReference type="NCBI Taxonomy" id="1963862"/>
    <lineage>
        <taxon>Bacteria</taxon>
        <taxon>Pseudomonadati</taxon>
        <taxon>Spirochaetota</taxon>
        <taxon>Spirochaetia</taxon>
        <taxon>Spirochaetales</taxon>
        <taxon>Spirochaetaceae</taxon>
        <taxon>Marispirochaeta</taxon>
    </lineage>
</organism>
<keyword evidence="2" id="KW-1003">Cell membrane</keyword>